<reference evidence="2 3" key="1">
    <citation type="journal article" date="2019" name="Int. J. Syst. Evol. Microbiol.">
        <title>The Global Catalogue of Microorganisms (GCM) 10K type strain sequencing project: providing services to taxonomists for standard genome sequencing and annotation.</title>
        <authorList>
            <consortium name="The Broad Institute Genomics Platform"/>
            <consortium name="The Broad Institute Genome Sequencing Center for Infectious Disease"/>
            <person name="Wu L."/>
            <person name="Ma J."/>
        </authorList>
    </citation>
    <scope>NUCLEOTIDE SEQUENCE [LARGE SCALE GENOMIC DNA]</scope>
    <source>
        <strain evidence="2 3">JCM 4542</strain>
    </source>
</reference>
<feature type="transmembrane region" description="Helical" evidence="1">
    <location>
        <begin position="35"/>
        <end position="57"/>
    </location>
</feature>
<sequence>MRHDFEPGKLVAGLVLLAASVLCLGDVAGWWWFPSYALLPGIVAGFCLAGVVTSLSLTVRRHRNRRRGLETDA</sequence>
<keyword evidence="1" id="KW-0472">Membrane</keyword>
<name>A0ABN3TM17_9ACTN</name>
<dbReference type="Proteomes" id="UP001500886">
    <property type="component" value="Unassembled WGS sequence"/>
</dbReference>
<evidence type="ECO:0000313" key="2">
    <source>
        <dbReference type="EMBL" id="GAA2707647.1"/>
    </source>
</evidence>
<comment type="caution">
    <text evidence="2">The sequence shown here is derived from an EMBL/GenBank/DDBJ whole genome shotgun (WGS) entry which is preliminary data.</text>
</comment>
<gene>
    <name evidence="2" type="ORF">GCM10010315_02580</name>
</gene>
<dbReference type="RefSeq" id="WP_344432696.1">
    <property type="nucleotide sequence ID" value="NZ_BAAASL010000001.1"/>
</dbReference>
<organism evidence="2 3">
    <name type="scientific">Streptomyces luteosporeus</name>
    <dbReference type="NCBI Taxonomy" id="173856"/>
    <lineage>
        <taxon>Bacteria</taxon>
        <taxon>Bacillati</taxon>
        <taxon>Actinomycetota</taxon>
        <taxon>Actinomycetes</taxon>
        <taxon>Kitasatosporales</taxon>
        <taxon>Streptomycetaceae</taxon>
        <taxon>Streptomyces</taxon>
    </lineage>
</organism>
<keyword evidence="1" id="KW-0812">Transmembrane</keyword>
<evidence type="ECO:0000313" key="3">
    <source>
        <dbReference type="Proteomes" id="UP001500886"/>
    </source>
</evidence>
<evidence type="ECO:0000256" key="1">
    <source>
        <dbReference type="SAM" id="Phobius"/>
    </source>
</evidence>
<accession>A0ABN3TM17</accession>
<keyword evidence="3" id="KW-1185">Reference proteome</keyword>
<dbReference type="EMBL" id="BAAASL010000001">
    <property type="protein sequence ID" value="GAA2707647.1"/>
    <property type="molecule type" value="Genomic_DNA"/>
</dbReference>
<proteinExistence type="predicted"/>
<keyword evidence="1" id="KW-1133">Transmembrane helix</keyword>
<protein>
    <submittedName>
        <fullName evidence="2">Uncharacterized protein</fullName>
    </submittedName>
</protein>